<keyword evidence="2" id="KW-1185">Reference proteome</keyword>
<reference evidence="1 2" key="1">
    <citation type="journal article" date="2021" name="BMC Genomics">
        <title>Datura genome reveals duplications of psychoactive alkaloid biosynthetic genes and high mutation rate following tissue culture.</title>
        <authorList>
            <person name="Rajewski A."/>
            <person name="Carter-House D."/>
            <person name="Stajich J."/>
            <person name="Litt A."/>
        </authorList>
    </citation>
    <scope>NUCLEOTIDE SEQUENCE [LARGE SCALE GENOMIC DNA]</scope>
    <source>
        <strain evidence="1">AR-01</strain>
    </source>
</reference>
<organism evidence="1 2">
    <name type="scientific">Datura stramonium</name>
    <name type="common">Jimsonweed</name>
    <name type="synonym">Common thornapple</name>
    <dbReference type="NCBI Taxonomy" id="4076"/>
    <lineage>
        <taxon>Eukaryota</taxon>
        <taxon>Viridiplantae</taxon>
        <taxon>Streptophyta</taxon>
        <taxon>Embryophyta</taxon>
        <taxon>Tracheophyta</taxon>
        <taxon>Spermatophyta</taxon>
        <taxon>Magnoliopsida</taxon>
        <taxon>eudicotyledons</taxon>
        <taxon>Gunneridae</taxon>
        <taxon>Pentapetalae</taxon>
        <taxon>asterids</taxon>
        <taxon>lamiids</taxon>
        <taxon>Solanales</taxon>
        <taxon>Solanaceae</taxon>
        <taxon>Solanoideae</taxon>
        <taxon>Datureae</taxon>
        <taxon>Datura</taxon>
    </lineage>
</organism>
<name>A0ABS8RSW4_DATST</name>
<sequence length="145" mass="16355">MIKGNDNKGHQGTQILSNGKVVEVVEKWNRTKESRMFSMEKNPEKFTNGVAINALTSKNTIQTNNIFDVLAEEARKEGVDAVVNGAFSKESIAQSVNPQKWRDRVDNDDEENLEECKIQQVVTKEDNEGNLGIYERLIGDSKKNK</sequence>
<gene>
    <name evidence="1" type="ORF">HAX54_002198</name>
</gene>
<protein>
    <submittedName>
        <fullName evidence="1">Uncharacterized protein</fullName>
    </submittedName>
</protein>
<accession>A0ABS8RSW4</accession>
<evidence type="ECO:0000313" key="1">
    <source>
        <dbReference type="EMBL" id="MCD7449895.1"/>
    </source>
</evidence>
<dbReference type="EMBL" id="JACEIK010000110">
    <property type="protein sequence ID" value="MCD7449895.1"/>
    <property type="molecule type" value="Genomic_DNA"/>
</dbReference>
<dbReference type="Proteomes" id="UP000823775">
    <property type="component" value="Unassembled WGS sequence"/>
</dbReference>
<proteinExistence type="predicted"/>
<comment type="caution">
    <text evidence="1">The sequence shown here is derived from an EMBL/GenBank/DDBJ whole genome shotgun (WGS) entry which is preliminary data.</text>
</comment>
<evidence type="ECO:0000313" key="2">
    <source>
        <dbReference type="Proteomes" id="UP000823775"/>
    </source>
</evidence>